<dbReference type="InterPro" id="IPR031322">
    <property type="entry name" value="Shikimate/glucono_kinase"/>
</dbReference>
<comment type="catalytic activity">
    <reaction evidence="9 10">
        <text>D-gluconate + ATP = 6-phospho-D-gluconate + ADP + H(+)</text>
        <dbReference type="Rhea" id="RHEA:19433"/>
        <dbReference type="ChEBI" id="CHEBI:15378"/>
        <dbReference type="ChEBI" id="CHEBI:18391"/>
        <dbReference type="ChEBI" id="CHEBI:30616"/>
        <dbReference type="ChEBI" id="CHEBI:58759"/>
        <dbReference type="ChEBI" id="CHEBI:456216"/>
        <dbReference type="EC" id="2.7.1.12"/>
    </reaction>
</comment>
<accession>A0A1I3P183</accession>
<evidence type="ECO:0000256" key="4">
    <source>
        <dbReference type="ARBA" id="ARBA00022679"/>
    </source>
</evidence>
<dbReference type="SUPFAM" id="SSF52540">
    <property type="entry name" value="P-loop containing nucleoside triphosphate hydrolases"/>
    <property type="match status" value="1"/>
</dbReference>
<dbReference type="Pfam" id="PF01202">
    <property type="entry name" value="SKI"/>
    <property type="match status" value="1"/>
</dbReference>
<dbReference type="GO" id="GO:0005737">
    <property type="term" value="C:cytoplasm"/>
    <property type="evidence" value="ECO:0007669"/>
    <property type="project" value="TreeGrafter"/>
</dbReference>
<dbReference type="PANTHER" id="PTHR43442">
    <property type="entry name" value="GLUCONOKINASE-RELATED"/>
    <property type="match status" value="1"/>
</dbReference>
<evidence type="ECO:0000313" key="11">
    <source>
        <dbReference type="EMBL" id="SFJ15325.1"/>
    </source>
</evidence>
<dbReference type="InterPro" id="IPR006001">
    <property type="entry name" value="Therm_gnt_kin"/>
</dbReference>
<dbReference type="FunFam" id="3.40.50.300:FF:000522">
    <property type="entry name" value="Gluconokinase"/>
    <property type="match status" value="1"/>
</dbReference>
<dbReference type="EMBL" id="FORA01000002">
    <property type="protein sequence ID" value="SFJ15325.1"/>
    <property type="molecule type" value="Genomic_DNA"/>
</dbReference>
<dbReference type="Gene3D" id="3.40.50.300">
    <property type="entry name" value="P-loop containing nucleotide triphosphate hydrolases"/>
    <property type="match status" value="1"/>
</dbReference>
<organism evidence="11 12">
    <name type="scientific">Jannaschia pohangensis</name>
    <dbReference type="NCBI Taxonomy" id="390807"/>
    <lineage>
        <taxon>Bacteria</taxon>
        <taxon>Pseudomonadati</taxon>
        <taxon>Pseudomonadota</taxon>
        <taxon>Alphaproteobacteria</taxon>
        <taxon>Rhodobacterales</taxon>
        <taxon>Roseobacteraceae</taxon>
        <taxon>Jannaschia</taxon>
    </lineage>
</organism>
<evidence type="ECO:0000256" key="7">
    <source>
        <dbReference type="ARBA" id="ARBA00022840"/>
    </source>
</evidence>
<comment type="similarity">
    <text evidence="2 10">Belongs to the gluconokinase GntK/GntV family.</text>
</comment>
<dbReference type="CDD" id="cd02021">
    <property type="entry name" value="GntK"/>
    <property type="match status" value="1"/>
</dbReference>
<reference evidence="11 12" key="1">
    <citation type="submission" date="2016-10" db="EMBL/GenBank/DDBJ databases">
        <authorList>
            <person name="de Groot N.N."/>
        </authorList>
    </citation>
    <scope>NUCLEOTIDE SEQUENCE [LARGE SCALE GENOMIC DNA]</scope>
    <source>
        <strain evidence="11 12">DSM 19073</strain>
    </source>
</reference>
<evidence type="ECO:0000256" key="9">
    <source>
        <dbReference type="ARBA" id="ARBA00048090"/>
    </source>
</evidence>
<dbReference type="EC" id="2.7.1.12" evidence="3 10"/>
<evidence type="ECO:0000256" key="6">
    <source>
        <dbReference type="ARBA" id="ARBA00022777"/>
    </source>
</evidence>
<comment type="pathway">
    <text evidence="1">Carbohydrate acid metabolism.</text>
</comment>
<dbReference type="GO" id="GO:0046316">
    <property type="term" value="F:gluconokinase activity"/>
    <property type="evidence" value="ECO:0007669"/>
    <property type="project" value="UniProtKB-EC"/>
</dbReference>
<keyword evidence="12" id="KW-1185">Reference proteome</keyword>
<dbReference type="RefSeq" id="WP_245749216.1">
    <property type="nucleotide sequence ID" value="NZ_FORA01000002.1"/>
</dbReference>
<dbReference type="Proteomes" id="UP000199110">
    <property type="component" value="Unassembled WGS sequence"/>
</dbReference>
<evidence type="ECO:0000256" key="1">
    <source>
        <dbReference type="ARBA" id="ARBA00004761"/>
    </source>
</evidence>
<keyword evidence="8" id="KW-0311">Gluconate utilization</keyword>
<evidence type="ECO:0000313" key="12">
    <source>
        <dbReference type="Proteomes" id="UP000199110"/>
    </source>
</evidence>
<keyword evidence="5 10" id="KW-0547">Nucleotide-binding</keyword>
<evidence type="ECO:0000256" key="10">
    <source>
        <dbReference type="RuleBase" id="RU363066"/>
    </source>
</evidence>
<evidence type="ECO:0000256" key="8">
    <source>
        <dbReference type="ARBA" id="ARBA00023064"/>
    </source>
</evidence>
<dbReference type="NCBIfam" id="TIGR01313">
    <property type="entry name" value="therm_gnt_kin"/>
    <property type="match status" value="1"/>
</dbReference>
<dbReference type="PANTHER" id="PTHR43442:SF3">
    <property type="entry name" value="GLUCONOKINASE-RELATED"/>
    <property type="match status" value="1"/>
</dbReference>
<dbReference type="GO" id="GO:0005524">
    <property type="term" value="F:ATP binding"/>
    <property type="evidence" value="ECO:0007669"/>
    <property type="project" value="UniProtKB-KW"/>
</dbReference>
<keyword evidence="4 10" id="KW-0808">Transferase</keyword>
<keyword evidence="7 10" id="KW-0067">ATP-binding</keyword>
<sequence length="162" mass="17656">MSARYVVMGVSGCGKSLIGEMFARAAGLAFIDGDALHPKANVDKMASGRPLDDDDRAPWLDKVGERLTIPGTVIACSALKRVYRDRIRAAAGHPVTVLYLRGKRETLWERVNSRPGHFMPPALLDSQLATLEEPEADEDSLVADIELTPDAIVEIFLGSRRA</sequence>
<dbReference type="AlphaFoldDB" id="A0A1I3P183"/>
<evidence type="ECO:0000256" key="3">
    <source>
        <dbReference type="ARBA" id="ARBA00012054"/>
    </source>
</evidence>
<proteinExistence type="inferred from homology"/>
<dbReference type="STRING" id="390807.SAMN04488095_2314"/>
<gene>
    <name evidence="11" type="ORF">SAMN04488095_2314</name>
</gene>
<dbReference type="GO" id="GO:0019521">
    <property type="term" value="P:D-gluconate metabolic process"/>
    <property type="evidence" value="ECO:0007669"/>
    <property type="project" value="UniProtKB-KW"/>
</dbReference>
<protein>
    <recommendedName>
        <fullName evidence="3 10">Gluconokinase</fullName>
        <ecNumber evidence="3 10">2.7.1.12</ecNumber>
    </recommendedName>
</protein>
<keyword evidence="6 10" id="KW-0418">Kinase</keyword>
<name>A0A1I3P183_9RHOB</name>
<dbReference type="InterPro" id="IPR027417">
    <property type="entry name" value="P-loop_NTPase"/>
</dbReference>
<evidence type="ECO:0000256" key="5">
    <source>
        <dbReference type="ARBA" id="ARBA00022741"/>
    </source>
</evidence>
<evidence type="ECO:0000256" key="2">
    <source>
        <dbReference type="ARBA" id="ARBA00008420"/>
    </source>
</evidence>